<evidence type="ECO:0000313" key="2">
    <source>
        <dbReference type="Proteomes" id="UP000237749"/>
    </source>
</evidence>
<protein>
    <submittedName>
        <fullName evidence="1">Uncharacterized protein</fullName>
    </submittedName>
</protein>
<evidence type="ECO:0000313" key="1">
    <source>
        <dbReference type="EMBL" id="PPK75154.1"/>
    </source>
</evidence>
<proteinExistence type="predicted"/>
<dbReference type="AlphaFoldDB" id="A0A2S6HCC6"/>
<sequence length="45" mass="5072">MKRAVITDSGFIKWYVKNVNINIKQMVPIFILGSVQLAKAVGHSR</sequence>
<gene>
    <name evidence="1" type="ORF">BXY41_12160</name>
</gene>
<reference evidence="1 2" key="1">
    <citation type="submission" date="2018-02" db="EMBL/GenBank/DDBJ databases">
        <title>Genomic Encyclopedia of Archaeal and Bacterial Type Strains, Phase II (KMG-II): from individual species to whole genera.</title>
        <authorList>
            <person name="Goeker M."/>
        </authorList>
    </citation>
    <scope>NUCLEOTIDE SEQUENCE [LARGE SCALE GENOMIC DNA]</scope>
    <source>
        <strain evidence="1 2">DSM 3808</strain>
    </source>
</reference>
<organism evidence="1 2">
    <name type="scientific">Lacrimispora xylanisolvens</name>
    <dbReference type="NCBI Taxonomy" id="384636"/>
    <lineage>
        <taxon>Bacteria</taxon>
        <taxon>Bacillati</taxon>
        <taxon>Bacillota</taxon>
        <taxon>Clostridia</taxon>
        <taxon>Lachnospirales</taxon>
        <taxon>Lachnospiraceae</taxon>
        <taxon>Lacrimispora</taxon>
    </lineage>
</organism>
<dbReference type="EMBL" id="PTJA01000021">
    <property type="protein sequence ID" value="PPK75154.1"/>
    <property type="molecule type" value="Genomic_DNA"/>
</dbReference>
<comment type="caution">
    <text evidence="1">The sequence shown here is derived from an EMBL/GenBank/DDBJ whole genome shotgun (WGS) entry which is preliminary data.</text>
</comment>
<accession>A0A2S6HCC6</accession>
<keyword evidence="2" id="KW-1185">Reference proteome</keyword>
<dbReference type="Proteomes" id="UP000237749">
    <property type="component" value="Unassembled WGS sequence"/>
</dbReference>
<name>A0A2S6HCC6_9FIRM</name>